<evidence type="ECO:0000256" key="8">
    <source>
        <dbReference type="ARBA" id="ARBA00022842"/>
    </source>
</evidence>
<evidence type="ECO:0000256" key="6">
    <source>
        <dbReference type="ARBA" id="ARBA00022679"/>
    </source>
</evidence>
<feature type="domain" description="Thiamine pyrophosphate enzyme N-terminal TPP-binding" evidence="15">
    <location>
        <begin position="34"/>
        <end position="153"/>
    </location>
</feature>
<proteinExistence type="inferred from homology"/>
<evidence type="ECO:0000256" key="5">
    <source>
        <dbReference type="ARBA" id="ARBA00022605"/>
    </source>
</evidence>
<name>D1PXX4_9BACT</name>
<dbReference type="FunFam" id="3.40.50.1220:FF:000008">
    <property type="entry name" value="Acetolactate synthase"/>
    <property type="match status" value="1"/>
</dbReference>
<keyword evidence="17" id="KW-1185">Reference proteome</keyword>
<dbReference type="Proteomes" id="UP000003160">
    <property type="component" value="Unassembled WGS sequence"/>
</dbReference>
<evidence type="ECO:0000313" key="16">
    <source>
        <dbReference type="EMBL" id="EFA43795.1"/>
    </source>
</evidence>
<dbReference type="InterPro" id="IPR012001">
    <property type="entry name" value="Thiamin_PyroP_enz_TPP-bd_dom"/>
</dbReference>
<keyword evidence="5 11" id="KW-0028">Amino-acid biosynthesis</keyword>
<dbReference type="CDD" id="cd07035">
    <property type="entry name" value="TPP_PYR_POX_like"/>
    <property type="match status" value="1"/>
</dbReference>
<dbReference type="GO" id="GO:0009099">
    <property type="term" value="P:L-valine biosynthetic process"/>
    <property type="evidence" value="ECO:0007669"/>
    <property type="project" value="UniProtKB-UniPathway"/>
</dbReference>
<feature type="region of interest" description="Disordered" evidence="12">
    <location>
        <begin position="1"/>
        <end position="22"/>
    </location>
</feature>
<comment type="cofactor">
    <cofactor evidence="11">
        <name>thiamine diphosphate</name>
        <dbReference type="ChEBI" id="CHEBI:58937"/>
    </cofactor>
    <text evidence="11">Binds 1 thiamine pyrophosphate per subunit.</text>
</comment>
<comment type="catalytic activity">
    <reaction evidence="11">
        <text>2 pyruvate + H(+) = (2S)-2-acetolactate + CO2</text>
        <dbReference type="Rhea" id="RHEA:25249"/>
        <dbReference type="ChEBI" id="CHEBI:15361"/>
        <dbReference type="ChEBI" id="CHEBI:15378"/>
        <dbReference type="ChEBI" id="CHEBI:16526"/>
        <dbReference type="ChEBI" id="CHEBI:58476"/>
        <dbReference type="EC" id="2.2.1.6"/>
    </reaction>
</comment>
<dbReference type="InterPro" id="IPR011766">
    <property type="entry name" value="TPP_enzyme_TPP-bd"/>
</dbReference>
<dbReference type="GO" id="GO:0000287">
    <property type="term" value="F:magnesium ion binding"/>
    <property type="evidence" value="ECO:0007669"/>
    <property type="project" value="UniProtKB-UniRule"/>
</dbReference>
<protein>
    <recommendedName>
        <fullName evidence="4 11">Acetolactate synthase</fullName>
        <ecNumber evidence="4 11">2.2.1.6</ecNumber>
    </recommendedName>
</protein>
<keyword evidence="10 11" id="KW-0100">Branched-chain amino acid biosynthesis</keyword>
<accession>D1PXX4</accession>
<dbReference type="GO" id="GO:0005948">
    <property type="term" value="C:acetolactate synthase complex"/>
    <property type="evidence" value="ECO:0007669"/>
    <property type="project" value="TreeGrafter"/>
</dbReference>
<dbReference type="SUPFAM" id="SSF52518">
    <property type="entry name" value="Thiamin diphosphate-binding fold (THDP-binding)"/>
    <property type="match status" value="2"/>
</dbReference>
<dbReference type="Gene3D" id="3.40.50.970">
    <property type="match status" value="2"/>
</dbReference>
<comment type="pathway">
    <text evidence="2 11">Amino-acid biosynthesis; L-valine biosynthesis; L-valine from pyruvate: step 1/4.</text>
</comment>
<reference evidence="16 17" key="1">
    <citation type="submission" date="2009-10" db="EMBL/GenBank/DDBJ databases">
        <authorList>
            <person name="Qin X."/>
            <person name="Bachman B."/>
            <person name="Battles P."/>
            <person name="Bell A."/>
            <person name="Bess C."/>
            <person name="Bickham C."/>
            <person name="Chaboub L."/>
            <person name="Chen D."/>
            <person name="Coyle M."/>
            <person name="Deiros D.R."/>
            <person name="Dinh H."/>
            <person name="Forbes L."/>
            <person name="Fowler G."/>
            <person name="Francisco L."/>
            <person name="Fu Q."/>
            <person name="Gubbala S."/>
            <person name="Hale W."/>
            <person name="Han Y."/>
            <person name="Hemphill L."/>
            <person name="Highlander S.K."/>
            <person name="Hirani K."/>
            <person name="Hogues M."/>
            <person name="Jackson L."/>
            <person name="Jakkamsetti A."/>
            <person name="Javaid M."/>
            <person name="Jiang H."/>
            <person name="Korchina V."/>
            <person name="Kovar C."/>
            <person name="Lara F."/>
            <person name="Lee S."/>
            <person name="Mata R."/>
            <person name="Mathew T."/>
            <person name="Moen C."/>
            <person name="Morales K."/>
            <person name="Munidasa M."/>
            <person name="Nazareth L."/>
            <person name="Ngo R."/>
            <person name="Nguyen L."/>
            <person name="Okwuonu G."/>
            <person name="Ongeri F."/>
            <person name="Patil S."/>
            <person name="Petrosino J."/>
            <person name="Pham C."/>
            <person name="Pham P."/>
            <person name="Pu L.-L."/>
            <person name="Puazo M."/>
            <person name="Raj R."/>
            <person name="Reid J."/>
            <person name="Rouhana J."/>
            <person name="Saada N."/>
            <person name="Shang Y."/>
            <person name="Simmons D."/>
            <person name="Thornton R."/>
            <person name="Warren J."/>
            <person name="Weissenberger G."/>
            <person name="Zhang J."/>
            <person name="Zhang L."/>
            <person name="Zhou C."/>
            <person name="Zhu D."/>
            <person name="Muzny D."/>
            <person name="Worley K."/>
            <person name="Gibbs R."/>
        </authorList>
    </citation>
    <scope>NUCLEOTIDE SEQUENCE [LARGE SCALE GENOMIC DNA]</scope>
    <source>
        <strain evidence="16 17">DSM 17361</strain>
    </source>
</reference>
<dbReference type="EMBL" id="ACKS01000072">
    <property type="protein sequence ID" value="EFA43795.1"/>
    <property type="molecule type" value="Genomic_DNA"/>
</dbReference>
<dbReference type="EC" id="2.2.1.6" evidence="4 11"/>
<comment type="pathway">
    <text evidence="1 11">Amino-acid biosynthesis; L-isoleucine biosynthesis; L-isoleucine from 2-oxobutanoate: step 1/4.</text>
</comment>
<dbReference type="InterPro" id="IPR029035">
    <property type="entry name" value="DHS-like_NAD/FAD-binding_dom"/>
</dbReference>
<dbReference type="Pfam" id="PF02775">
    <property type="entry name" value="TPP_enzyme_C"/>
    <property type="match status" value="1"/>
</dbReference>
<evidence type="ECO:0000259" key="13">
    <source>
        <dbReference type="Pfam" id="PF00205"/>
    </source>
</evidence>
<comment type="similarity">
    <text evidence="3 11">Belongs to the TPP enzyme family.</text>
</comment>
<dbReference type="CDD" id="cd02015">
    <property type="entry name" value="TPP_AHAS"/>
    <property type="match status" value="1"/>
</dbReference>
<comment type="caution">
    <text evidence="16">The sequence shown here is derived from an EMBL/GenBank/DDBJ whole genome shotgun (WGS) entry which is preliminary data.</text>
</comment>
<evidence type="ECO:0000256" key="7">
    <source>
        <dbReference type="ARBA" id="ARBA00022723"/>
    </source>
</evidence>
<dbReference type="HOGENOM" id="CLU_013748_1_2_10"/>
<evidence type="ECO:0000256" key="11">
    <source>
        <dbReference type="RuleBase" id="RU003591"/>
    </source>
</evidence>
<dbReference type="GO" id="GO:0050660">
    <property type="term" value="F:flavin adenine dinucleotide binding"/>
    <property type="evidence" value="ECO:0007669"/>
    <property type="project" value="InterPro"/>
</dbReference>
<keyword evidence="7 11" id="KW-0479">Metal-binding</keyword>
<dbReference type="InterPro" id="IPR029061">
    <property type="entry name" value="THDP-binding"/>
</dbReference>
<dbReference type="InterPro" id="IPR039368">
    <property type="entry name" value="AHAS_TPP"/>
</dbReference>
<feature type="domain" description="Thiamine pyrophosphate enzyme TPP-binding" evidence="14">
    <location>
        <begin position="423"/>
        <end position="570"/>
    </location>
</feature>
<dbReference type="OrthoDB" id="4494979at2"/>
<dbReference type="Pfam" id="PF00205">
    <property type="entry name" value="TPP_enzyme_M"/>
    <property type="match status" value="1"/>
</dbReference>
<evidence type="ECO:0000259" key="15">
    <source>
        <dbReference type="Pfam" id="PF02776"/>
    </source>
</evidence>
<evidence type="ECO:0000256" key="3">
    <source>
        <dbReference type="ARBA" id="ARBA00007812"/>
    </source>
</evidence>
<evidence type="ECO:0000256" key="1">
    <source>
        <dbReference type="ARBA" id="ARBA00004974"/>
    </source>
</evidence>
<dbReference type="UniPathway" id="UPA00047">
    <property type="reaction ID" value="UER00055"/>
</dbReference>
<evidence type="ECO:0000256" key="10">
    <source>
        <dbReference type="ARBA" id="ARBA00023304"/>
    </source>
</evidence>
<dbReference type="InterPro" id="IPR045229">
    <property type="entry name" value="TPP_enz"/>
</dbReference>
<evidence type="ECO:0000256" key="4">
    <source>
        <dbReference type="ARBA" id="ARBA00013145"/>
    </source>
</evidence>
<dbReference type="FunFam" id="3.40.50.970:FF:000007">
    <property type="entry name" value="Acetolactate synthase"/>
    <property type="match status" value="1"/>
</dbReference>
<evidence type="ECO:0000256" key="2">
    <source>
        <dbReference type="ARBA" id="ARBA00005025"/>
    </source>
</evidence>
<feature type="domain" description="Thiamine pyrophosphate enzyme central" evidence="13">
    <location>
        <begin position="227"/>
        <end position="361"/>
    </location>
</feature>
<keyword evidence="9 11" id="KW-0786">Thiamine pyrophosphate</keyword>
<dbReference type="eggNOG" id="COG0028">
    <property type="taxonomic scope" value="Bacteria"/>
</dbReference>
<dbReference type="Gene3D" id="3.40.50.1220">
    <property type="entry name" value="TPP-binding domain"/>
    <property type="match status" value="1"/>
</dbReference>
<evidence type="ECO:0000256" key="9">
    <source>
        <dbReference type="ARBA" id="ARBA00023052"/>
    </source>
</evidence>
<dbReference type="PANTHER" id="PTHR18968">
    <property type="entry name" value="THIAMINE PYROPHOSPHATE ENZYMES"/>
    <property type="match status" value="1"/>
</dbReference>
<comment type="cofactor">
    <cofactor evidence="11">
        <name>Mg(2+)</name>
        <dbReference type="ChEBI" id="CHEBI:18420"/>
    </cofactor>
    <text evidence="11">Binds 1 Mg(2+) ion per subunit.</text>
</comment>
<dbReference type="SUPFAM" id="SSF52467">
    <property type="entry name" value="DHS-like NAD/FAD-binding domain"/>
    <property type="match status" value="1"/>
</dbReference>
<evidence type="ECO:0000256" key="12">
    <source>
        <dbReference type="SAM" id="MobiDB-lite"/>
    </source>
</evidence>
<dbReference type="GO" id="GO:0009097">
    <property type="term" value="P:isoleucine biosynthetic process"/>
    <property type="evidence" value="ECO:0007669"/>
    <property type="project" value="UniProtKB-UniPathway"/>
</dbReference>
<dbReference type="NCBIfam" id="TIGR00118">
    <property type="entry name" value="acolac_lg"/>
    <property type="match status" value="1"/>
</dbReference>
<dbReference type="AlphaFoldDB" id="D1PXX4"/>
<evidence type="ECO:0000313" key="17">
    <source>
        <dbReference type="Proteomes" id="UP000003160"/>
    </source>
</evidence>
<keyword evidence="8 11" id="KW-0460">Magnesium</keyword>
<dbReference type="UniPathway" id="UPA00049">
    <property type="reaction ID" value="UER00059"/>
</dbReference>
<dbReference type="GO" id="GO:0030976">
    <property type="term" value="F:thiamine pyrophosphate binding"/>
    <property type="evidence" value="ECO:0007669"/>
    <property type="project" value="UniProtKB-UniRule"/>
</dbReference>
<dbReference type="PANTHER" id="PTHR18968:SF13">
    <property type="entry name" value="ACETOLACTATE SYNTHASE CATALYTIC SUBUNIT, MITOCHONDRIAL"/>
    <property type="match status" value="1"/>
</dbReference>
<keyword evidence="6 11" id="KW-0808">Transferase</keyword>
<dbReference type="RefSeq" id="WP_007173912.1">
    <property type="nucleotide sequence ID" value="NZ_GG704781.1"/>
</dbReference>
<dbReference type="GO" id="GO:0003984">
    <property type="term" value="F:acetolactate synthase activity"/>
    <property type="evidence" value="ECO:0007669"/>
    <property type="project" value="UniProtKB-EC"/>
</dbReference>
<dbReference type="Pfam" id="PF02776">
    <property type="entry name" value="TPP_enzyme_N"/>
    <property type="match status" value="1"/>
</dbReference>
<organism evidence="16 17">
    <name type="scientific">Hallella bergensis DSM 17361</name>
    <dbReference type="NCBI Taxonomy" id="585502"/>
    <lineage>
        <taxon>Bacteria</taxon>
        <taxon>Pseudomonadati</taxon>
        <taxon>Bacteroidota</taxon>
        <taxon>Bacteroidia</taxon>
        <taxon>Bacteroidales</taxon>
        <taxon>Prevotellaceae</taxon>
        <taxon>Hallella</taxon>
    </lineage>
</organism>
<dbReference type="InterPro" id="IPR012846">
    <property type="entry name" value="Acetolactate_synth_lsu"/>
</dbReference>
<evidence type="ECO:0000259" key="14">
    <source>
        <dbReference type="Pfam" id="PF02775"/>
    </source>
</evidence>
<sequence>MDSKKKEYATQSDNRLQETESPWAGIQIGEECSGAEILMRALYQENVKTIFGYPGGAIIPVFDRLYTYTHKREPWFHHVLVRHEQAAAHAAEGYARVSGEVGVALVTSGPGATNTLTGVADAMMDSIPIVVIAGQVGINDLGTDAFQEVDLVGMTQPITKWSYQIRHAEDVAWAVNRAFYIARSGRPGPVVLDFAKNAQVSKAKWMPGKTNAVRSYLPYPKIDREAVRAAAELINNASKPMALVGHGVEIADAQNELKDFIEKANIPAARTLLGLSALPTDHALNMGMLGMHGNYAPNVKQQEADVIIAVGMRFSDRDTGRLNDYAKQAKIVHLDIDPAEINKNVRADVAVVGNCKESLPAITALLQKADHGEWIESFAPLYEEEKREVIDGATRPESGPLLMGEVVRAVTNAVGADGVLVNDVGLNQMISSRYFNYTKKRSIVTSGGLGTMGFGLPAAIGAAFGTLDRTICCFMGDGGFQMSIQELGTIMEQQTPVKMIVMNNNYLGNVRQWQDLMFDHRHSFTRMLNPRYDAIAEGYGIPYDVAINREDLKDKIAKMLATDGPYILECAVMEEENVVPMITPGSAVDEMKLHLDI</sequence>
<dbReference type="InterPro" id="IPR012000">
    <property type="entry name" value="Thiamin_PyroP_enz_cen_dom"/>
</dbReference>
<gene>
    <name evidence="16" type="primary">ilvB</name>
    <name evidence="16" type="ORF">HMPREF0645_1809</name>
</gene>